<evidence type="ECO:0000256" key="1">
    <source>
        <dbReference type="ARBA" id="ARBA00022729"/>
    </source>
</evidence>
<evidence type="ECO:0000313" key="2">
    <source>
        <dbReference type="EMBL" id="XAU14526.1"/>
    </source>
</evidence>
<dbReference type="Pfam" id="PF12978">
    <property type="entry name" value="DUF3862"/>
    <property type="match status" value="1"/>
</dbReference>
<accession>A0ABZ3HA23</accession>
<evidence type="ECO:0000313" key="3">
    <source>
        <dbReference type="Proteomes" id="UP001447842"/>
    </source>
</evidence>
<dbReference type="Gene3D" id="3.30.1450.10">
    <property type="match status" value="1"/>
</dbReference>
<keyword evidence="3" id="KW-1185">Reference proteome</keyword>
<dbReference type="EMBL" id="CP147920">
    <property type="protein sequence ID" value="XAU14526.1"/>
    <property type="molecule type" value="Genomic_DNA"/>
</dbReference>
<proteinExistence type="predicted"/>
<dbReference type="Proteomes" id="UP001447842">
    <property type="component" value="Chromosome"/>
</dbReference>
<reference evidence="2 3" key="1">
    <citation type="submission" date="2024-03" db="EMBL/GenBank/DDBJ databases">
        <title>Sulfurimonas sp. HSL3-1.</title>
        <authorList>
            <person name="Wang S."/>
        </authorList>
    </citation>
    <scope>NUCLEOTIDE SEQUENCE [LARGE SCALE GENOMIC DNA]</scope>
    <source>
        <strain evidence="2 3">HSL3-1</strain>
    </source>
</reference>
<sequence length="79" mass="8432">MILAALIVLVGGCSKVTKENYDKIDSGMSYDEVVKLIGKPEGCSETLGISSCQWKSDGAVIDIKFISDQVTFTSAKGLK</sequence>
<gene>
    <name evidence="2" type="ORF">WCY31_09750</name>
</gene>
<organism evidence="2 3">
    <name type="scientific">Sulfurimonas diazotrophicus</name>
    <dbReference type="NCBI Taxonomy" id="3131939"/>
    <lineage>
        <taxon>Bacteria</taxon>
        <taxon>Pseudomonadati</taxon>
        <taxon>Campylobacterota</taxon>
        <taxon>Epsilonproteobacteria</taxon>
        <taxon>Campylobacterales</taxon>
        <taxon>Sulfurimonadaceae</taxon>
        <taxon>Sulfurimonas</taxon>
    </lineage>
</organism>
<dbReference type="InterPro" id="IPR037873">
    <property type="entry name" value="BamE-like"/>
</dbReference>
<keyword evidence="1" id="KW-0732">Signal</keyword>
<name>A0ABZ3HA23_9BACT</name>
<dbReference type="RefSeq" id="WP_345972228.1">
    <property type="nucleotide sequence ID" value="NZ_CP147920.1"/>
</dbReference>
<protein>
    <submittedName>
        <fullName evidence="2">DUF3862 domain-containing protein</fullName>
    </submittedName>
</protein>
<dbReference type="InterPro" id="IPR024418">
    <property type="entry name" value="DUF3862"/>
</dbReference>